<reference evidence="7" key="2">
    <citation type="submission" date="2015-06" db="UniProtKB">
        <authorList>
            <consortium name="EnsemblMetazoa"/>
        </authorList>
    </citation>
    <scope>IDENTIFICATION</scope>
</reference>
<dbReference type="GO" id="GO:0003723">
    <property type="term" value="F:RNA binding"/>
    <property type="evidence" value="ECO:0007669"/>
    <property type="project" value="UniProtKB-UniRule"/>
</dbReference>
<keyword evidence="8" id="KW-1185">Reference proteome</keyword>
<dbReference type="GO" id="GO:0005524">
    <property type="term" value="F:ATP binding"/>
    <property type="evidence" value="ECO:0007669"/>
    <property type="project" value="UniProtKB-UniRule"/>
</dbReference>
<dbReference type="Proteomes" id="UP000015104">
    <property type="component" value="Unassembled WGS sequence"/>
</dbReference>
<evidence type="ECO:0000256" key="2">
    <source>
        <dbReference type="ARBA" id="ARBA00022801"/>
    </source>
</evidence>
<feature type="region of interest" description="Disordered" evidence="5">
    <location>
        <begin position="225"/>
        <end position="246"/>
    </location>
</feature>
<dbReference type="Gene3D" id="3.40.50.300">
    <property type="entry name" value="P-loop containing nucleotide triphosphate hydrolases"/>
    <property type="match status" value="1"/>
</dbReference>
<evidence type="ECO:0000313" key="7">
    <source>
        <dbReference type="EnsemblMetazoa" id="tetur04g07790.1"/>
    </source>
</evidence>
<dbReference type="EC" id="3.6.4.13" evidence="4"/>
<reference evidence="8" key="1">
    <citation type="submission" date="2011-08" db="EMBL/GenBank/DDBJ databases">
        <authorList>
            <person name="Rombauts S."/>
        </authorList>
    </citation>
    <scope>NUCLEOTIDE SEQUENCE</scope>
    <source>
        <strain evidence="8">London</strain>
    </source>
</reference>
<comment type="similarity">
    <text evidence="4">Belongs to the DEAD box helicase family.</text>
</comment>
<comment type="catalytic activity">
    <reaction evidence="4">
        <text>ATP + H2O = ADP + phosphate + H(+)</text>
        <dbReference type="Rhea" id="RHEA:13065"/>
        <dbReference type="ChEBI" id="CHEBI:15377"/>
        <dbReference type="ChEBI" id="CHEBI:15378"/>
        <dbReference type="ChEBI" id="CHEBI:30616"/>
        <dbReference type="ChEBI" id="CHEBI:43474"/>
        <dbReference type="ChEBI" id="CHEBI:456216"/>
        <dbReference type="EC" id="3.6.4.13"/>
    </reaction>
</comment>
<sequence>MCAINNIGYFKPTQCQLRAIPEILKGLNVVCCAETGSGKTLAYLSPIMEKISLAKARGAFPSSFLKSRTFVYSNSNNKMEFLDLDELVHDESYLAKPTDHLMDCQEPVTSLISHSTSAKFDVFSYDDDTLRSCLIDSSSDHLIDDIINNDPLMGCISNSETNKDPSQPETFSFTSSDWISDFSASLTGDLLESSSTSSFISSTDLFKFCFPSELPSASTCESCDQTETTGPSNNCGNHNQQSSSPEINNREFKKILSLNVDNSELKEPWISSVGKKILATYYTPINIKSEFLSNRISLDEFESLALIEAVNAFRFIASRNGPAPQTVKKFVLTGNYMRTIKSPYYPMCFLIFMQ</sequence>
<organism evidence="7 8">
    <name type="scientific">Tetranychus urticae</name>
    <name type="common">Two-spotted spider mite</name>
    <dbReference type="NCBI Taxonomy" id="32264"/>
    <lineage>
        <taxon>Eukaryota</taxon>
        <taxon>Metazoa</taxon>
        <taxon>Ecdysozoa</taxon>
        <taxon>Arthropoda</taxon>
        <taxon>Chelicerata</taxon>
        <taxon>Arachnida</taxon>
        <taxon>Acari</taxon>
        <taxon>Acariformes</taxon>
        <taxon>Trombidiformes</taxon>
        <taxon>Prostigmata</taxon>
        <taxon>Eleutherengona</taxon>
        <taxon>Raphignathae</taxon>
        <taxon>Tetranychoidea</taxon>
        <taxon>Tetranychidae</taxon>
        <taxon>Tetranychus</taxon>
    </lineage>
</organism>
<dbReference type="EMBL" id="CAEY01001377">
    <property type="status" value="NOT_ANNOTATED_CDS"/>
    <property type="molecule type" value="Genomic_DNA"/>
</dbReference>
<evidence type="ECO:0000256" key="1">
    <source>
        <dbReference type="ARBA" id="ARBA00022741"/>
    </source>
</evidence>
<dbReference type="EnsemblMetazoa" id="tetur04g07790.1">
    <property type="protein sequence ID" value="tetur04g07790.1"/>
    <property type="gene ID" value="tetur04g07790"/>
</dbReference>
<evidence type="ECO:0000256" key="5">
    <source>
        <dbReference type="SAM" id="MobiDB-lite"/>
    </source>
</evidence>
<dbReference type="HOGENOM" id="CLU_2743288_0_0_1"/>
<keyword evidence="1 4" id="KW-0547">Nucleotide-binding</keyword>
<name>T1K387_TETUR</name>
<evidence type="ECO:0000256" key="3">
    <source>
        <dbReference type="ARBA" id="ARBA00022840"/>
    </source>
</evidence>
<dbReference type="GO" id="GO:0003724">
    <property type="term" value="F:RNA helicase activity"/>
    <property type="evidence" value="ECO:0007669"/>
    <property type="project" value="UniProtKB-EC"/>
</dbReference>
<dbReference type="SUPFAM" id="SSF52540">
    <property type="entry name" value="P-loop containing nucleoside triphosphate hydrolases"/>
    <property type="match status" value="1"/>
</dbReference>
<dbReference type="GO" id="GO:0016787">
    <property type="term" value="F:hydrolase activity"/>
    <property type="evidence" value="ECO:0007669"/>
    <property type="project" value="UniProtKB-KW"/>
</dbReference>
<dbReference type="PANTHER" id="PTHR24031">
    <property type="entry name" value="RNA HELICASE"/>
    <property type="match status" value="1"/>
</dbReference>
<dbReference type="STRING" id="32264.T1K387"/>
<dbReference type="AlphaFoldDB" id="T1K387"/>
<protein>
    <recommendedName>
        <fullName evidence="4">ATP-dependent RNA helicase</fullName>
        <ecNumber evidence="4">3.6.4.13</ecNumber>
    </recommendedName>
</protein>
<evidence type="ECO:0000259" key="6">
    <source>
        <dbReference type="Pfam" id="PF00270"/>
    </source>
</evidence>
<dbReference type="InterPro" id="IPR027417">
    <property type="entry name" value="P-loop_NTPase"/>
</dbReference>
<proteinExistence type="inferred from homology"/>
<keyword evidence="3 4" id="KW-0067">ATP-binding</keyword>
<feature type="domain" description="DEAD/DEAH-box helicase" evidence="6">
    <location>
        <begin position="13"/>
        <end position="52"/>
    </location>
</feature>
<dbReference type="InterPro" id="IPR011545">
    <property type="entry name" value="DEAD/DEAH_box_helicase_dom"/>
</dbReference>
<evidence type="ECO:0000256" key="4">
    <source>
        <dbReference type="RuleBase" id="RU365068"/>
    </source>
</evidence>
<keyword evidence="4" id="KW-0694">RNA-binding</keyword>
<keyword evidence="4" id="KW-0347">Helicase</keyword>
<comment type="domain">
    <text evidence="4">The Q motif is unique to and characteristic of the DEAD box family of RNA helicases and controls ATP binding and hydrolysis.</text>
</comment>
<keyword evidence="2 4" id="KW-0378">Hydrolase</keyword>
<evidence type="ECO:0000313" key="8">
    <source>
        <dbReference type="Proteomes" id="UP000015104"/>
    </source>
</evidence>
<comment type="function">
    <text evidence="4">RNA helicase.</text>
</comment>
<dbReference type="Pfam" id="PF00270">
    <property type="entry name" value="DEAD"/>
    <property type="match status" value="1"/>
</dbReference>
<accession>T1K387</accession>